<evidence type="ECO:0000313" key="4">
    <source>
        <dbReference type="Proteomes" id="UP000693946"/>
    </source>
</evidence>
<proteinExistence type="predicted"/>
<gene>
    <name evidence="3" type="ORF">JOB18_022674</name>
</gene>
<dbReference type="Pfam" id="PF00078">
    <property type="entry name" value="RVT_1"/>
    <property type="match status" value="1"/>
</dbReference>
<evidence type="ECO:0000256" key="1">
    <source>
        <dbReference type="SAM" id="MobiDB-lite"/>
    </source>
</evidence>
<feature type="compositionally biased region" description="Low complexity" evidence="1">
    <location>
        <begin position="264"/>
        <end position="281"/>
    </location>
</feature>
<dbReference type="FunFam" id="3.10.20.370:FF:000001">
    <property type="entry name" value="Retrovirus-related Pol polyprotein from transposon 17.6-like protein"/>
    <property type="match status" value="1"/>
</dbReference>
<dbReference type="InterPro" id="IPR000477">
    <property type="entry name" value="RT_dom"/>
</dbReference>
<accession>A0AAV6SZ91</accession>
<protein>
    <submittedName>
        <fullName evidence="3">Gypsy-16 si</fullName>
    </submittedName>
</protein>
<dbReference type="InterPro" id="IPR050951">
    <property type="entry name" value="Retrovirus_Pol_polyprotein"/>
</dbReference>
<keyword evidence="4" id="KW-1185">Reference proteome</keyword>
<dbReference type="CDD" id="cd09274">
    <property type="entry name" value="RNase_HI_RT_Ty3"/>
    <property type="match status" value="1"/>
</dbReference>
<organism evidence="3 4">
    <name type="scientific">Solea senegalensis</name>
    <name type="common">Senegalese sole</name>
    <dbReference type="NCBI Taxonomy" id="28829"/>
    <lineage>
        <taxon>Eukaryota</taxon>
        <taxon>Metazoa</taxon>
        <taxon>Chordata</taxon>
        <taxon>Craniata</taxon>
        <taxon>Vertebrata</taxon>
        <taxon>Euteleostomi</taxon>
        <taxon>Actinopterygii</taxon>
        <taxon>Neopterygii</taxon>
        <taxon>Teleostei</taxon>
        <taxon>Neoteleostei</taxon>
        <taxon>Acanthomorphata</taxon>
        <taxon>Carangaria</taxon>
        <taxon>Pleuronectiformes</taxon>
        <taxon>Pleuronectoidei</taxon>
        <taxon>Soleidae</taxon>
        <taxon>Solea</taxon>
    </lineage>
</organism>
<dbReference type="InterPro" id="IPR041577">
    <property type="entry name" value="RT_RNaseH_2"/>
</dbReference>
<dbReference type="FunFam" id="3.30.70.270:FF:000026">
    <property type="entry name" value="Transposon Ty3-G Gag-Pol polyprotein"/>
    <property type="match status" value="1"/>
</dbReference>
<feature type="region of interest" description="Disordered" evidence="1">
    <location>
        <begin position="261"/>
        <end position="283"/>
    </location>
</feature>
<reference evidence="3 4" key="1">
    <citation type="journal article" date="2021" name="Sci. Rep.">
        <title>Chromosome anchoring in Senegalese sole (Solea senegalensis) reveals sex-associated markers and genome rearrangements in flatfish.</title>
        <authorList>
            <person name="Guerrero-Cozar I."/>
            <person name="Gomez-Garrido J."/>
            <person name="Berbel C."/>
            <person name="Martinez-Blanch J.F."/>
            <person name="Alioto T."/>
            <person name="Claros M.G."/>
            <person name="Gagnaire P.A."/>
            <person name="Manchado M."/>
        </authorList>
    </citation>
    <scope>NUCLEOTIDE SEQUENCE [LARGE SCALE GENOMIC DNA]</scope>
    <source>
        <strain evidence="3">Sse05_10M</strain>
    </source>
</reference>
<dbReference type="Proteomes" id="UP000693946">
    <property type="component" value="Linkage Group LG10"/>
</dbReference>
<evidence type="ECO:0000259" key="2">
    <source>
        <dbReference type="PROSITE" id="PS50878"/>
    </source>
</evidence>
<evidence type="ECO:0000313" key="3">
    <source>
        <dbReference type="EMBL" id="KAG7522448.1"/>
    </source>
</evidence>
<dbReference type="CDD" id="cd01647">
    <property type="entry name" value="RT_LTR"/>
    <property type="match status" value="1"/>
</dbReference>
<dbReference type="EMBL" id="JAGKHQ010000002">
    <property type="protein sequence ID" value="KAG7522448.1"/>
    <property type="molecule type" value="Genomic_DNA"/>
</dbReference>
<dbReference type="Pfam" id="PF17919">
    <property type="entry name" value="RT_RNaseH_2"/>
    <property type="match status" value="1"/>
</dbReference>
<name>A0AAV6SZ91_SOLSE</name>
<dbReference type="AlphaFoldDB" id="A0AAV6SZ91"/>
<dbReference type="PANTHER" id="PTHR37984:SF15">
    <property type="entry name" value="INTEGRASE CATALYTIC DOMAIN-CONTAINING PROTEIN"/>
    <property type="match status" value="1"/>
</dbReference>
<dbReference type="PANTHER" id="PTHR37984">
    <property type="entry name" value="PROTEIN CBG26694"/>
    <property type="match status" value="1"/>
</dbReference>
<comment type="caution">
    <text evidence="3">The sequence shown here is derived from an EMBL/GenBank/DDBJ whole genome shotgun (WGS) entry which is preliminary data.</text>
</comment>
<feature type="domain" description="Reverse transcriptase" evidence="2">
    <location>
        <begin position="459"/>
        <end position="636"/>
    </location>
</feature>
<sequence length="939" mass="103192">MELPFLPLPSFLALPGEPPIPWSRWHESFETFITAAGLTDASDARRRAILIHSLGSEGQRIFRTLGPAQTYADCVALLTGHFAAPQSVIVRRIIFRRRRQQPGESVQHYIADLRCLASLCRFERLEDEMIRDQLAEHTTDPKLRERLLMSPDDLPLSKAVEFAFQLESAALLVSHLAASDPAPSHSASLAQAVVPATQLSGPAFPHDELEVNVAGRQSTAARRPCGNCGSSSHPTRAPTCPATGQRCQRCGRLNHFSRVCRSVPTSTNPRPRLSRPSSPSTIHSVGSSVKAFKWCTVELDDVCLPLLLDTAASRSLLSESTVRQLFPHQTIRAGAEELYGYGHTKIGMVGTVTFSVRYGSKSLPAFTFQVSRHGANLLGFDLFCALGFSITDNTGATILTVTAPWQQRWPSLFAGLGCLTAFNHQPLIDPAVSPVIQPLRRLPLALRDDVTAELQKLLEAGIIERIDASPWISNLVVAKKKSGGLRPCVDLRQVNRAVIPDKYPLPTMEELSAQFHGSTVFSKLDLRQGYLQVPLHPDSRNLTAFVSHMGVFRYTRMPFGLSSAPSCFQKIMATIFAGISGVVVYLDDIVVHGETAATHDDRLSRVLDVLARHNLTVNGEKCIFAVPVIEFVGFRLTASGLSPLHSNVDAILRLPEPSCPAQLSSFLGMTAFYLRFLPRYSETTAPLRALLKQDAAWSWTPACSTAVSRLKSQLTSPPVLAHFDLQSPTFVTCDASNAAVGAVLSQLQQGGERPVAFASRSLTPAEQKYSVGEREALACVWACERWHMYLYGRHFTLRTDHQALTALLATTGSGHKPLRLYRWSERLQAYNFTTQFTPGRDNVVADLLSRVKLKTVGDVAQDPSEPELVLMLHTPLQGAVSLRDLRRIPSSINSALSFERAGPAKFRRNWHPFTASRTISHAGMMCAWQGGCAQWSQAP</sequence>
<feature type="region of interest" description="Disordered" evidence="1">
    <location>
        <begin position="222"/>
        <end position="241"/>
    </location>
</feature>
<dbReference type="PROSITE" id="PS50878">
    <property type="entry name" value="RT_POL"/>
    <property type="match status" value="1"/>
</dbReference>